<keyword evidence="3" id="KW-1185">Reference proteome</keyword>
<comment type="caution">
    <text evidence="2">The sequence shown here is derived from an EMBL/GenBank/DDBJ whole genome shotgun (WGS) entry which is preliminary data.</text>
</comment>
<reference evidence="3" key="1">
    <citation type="journal article" date="2019" name="Int. J. Syst. Evol. Microbiol.">
        <title>The Global Catalogue of Microorganisms (GCM) 10K type strain sequencing project: providing services to taxonomists for standard genome sequencing and annotation.</title>
        <authorList>
            <consortium name="The Broad Institute Genomics Platform"/>
            <consortium name="The Broad Institute Genome Sequencing Center for Infectious Disease"/>
            <person name="Wu L."/>
            <person name="Ma J."/>
        </authorList>
    </citation>
    <scope>NUCLEOTIDE SEQUENCE [LARGE SCALE GENOMIC DNA]</scope>
    <source>
        <strain evidence="3">KCTC 23723</strain>
    </source>
</reference>
<evidence type="ECO:0000259" key="1">
    <source>
        <dbReference type="Pfam" id="PF02557"/>
    </source>
</evidence>
<organism evidence="2 3">
    <name type="scientific">Alishewanella tabrizica</name>
    <dbReference type="NCBI Taxonomy" id="671278"/>
    <lineage>
        <taxon>Bacteria</taxon>
        <taxon>Pseudomonadati</taxon>
        <taxon>Pseudomonadota</taxon>
        <taxon>Gammaproteobacteria</taxon>
        <taxon>Alteromonadales</taxon>
        <taxon>Alteromonadaceae</taxon>
        <taxon>Alishewanella</taxon>
    </lineage>
</organism>
<dbReference type="Proteomes" id="UP000634667">
    <property type="component" value="Unassembled WGS sequence"/>
</dbReference>
<dbReference type="Pfam" id="PF02557">
    <property type="entry name" value="VanY"/>
    <property type="match status" value="1"/>
</dbReference>
<gene>
    <name evidence="2" type="ORF">GCM10008111_25290</name>
</gene>
<dbReference type="InterPro" id="IPR009045">
    <property type="entry name" value="Zn_M74/Hedgehog-like"/>
</dbReference>
<evidence type="ECO:0000313" key="2">
    <source>
        <dbReference type="EMBL" id="GGW68116.1"/>
    </source>
</evidence>
<sequence>MAFTPTAQFLTGQDSSSMQWIDQHHQLHQQVVPAYQRLVSAMAADGIRLKVVSSWRSFERQARIWQAKCEGRRPVYNALQQALNITQLTGLAKLEAIMLYSALPGASRHHWGTELDVYDAAAVTADYEPQLAPAEYAQGGPFHQLSCWLQEHAAQYDFFLPYQHYQGGVAAEPWHISYKPLAKECQAAFSLPMLQRILQTTPIAEQEQVLLHLPQLFERYITNIYHE</sequence>
<dbReference type="Gene3D" id="3.30.1380.10">
    <property type="match status" value="1"/>
</dbReference>
<dbReference type="RefSeq" id="WP_189483594.1">
    <property type="nucleotide sequence ID" value="NZ_BMYR01000010.1"/>
</dbReference>
<dbReference type="PANTHER" id="PTHR34385:SF1">
    <property type="entry name" value="PEPTIDOGLYCAN L-ALANYL-D-GLUTAMATE ENDOPEPTIDASE CWLK"/>
    <property type="match status" value="1"/>
</dbReference>
<dbReference type="SUPFAM" id="SSF55166">
    <property type="entry name" value="Hedgehog/DD-peptidase"/>
    <property type="match status" value="1"/>
</dbReference>
<proteinExistence type="predicted"/>
<dbReference type="EMBL" id="BMYR01000010">
    <property type="protein sequence ID" value="GGW68116.1"/>
    <property type="molecule type" value="Genomic_DNA"/>
</dbReference>
<dbReference type="InterPro" id="IPR052179">
    <property type="entry name" value="DD-CPase-like"/>
</dbReference>
<evidence type="ECO:0000313" key="3">
    <source>
        <dbReference type="Proteomes" id="UP000634667"/>
    </source>
</evidence>
<accession>A0ABQ2WR24</accession>
<dbReference type="PANTHER" id="PTHR34385">
    <property type="entry name" value="D-ALANYL-D-ALANINE CARBOXYPEPTIDASE"/>
    <property type="match status" value="1"/>
</dbReference>
<dbReference type="InterPro" id="IPR003709">
    <property type="entry name" value="VanY-like_core_dom"/>
</dbReference>
<name>A0ABQ2WR24_9ALTE</name>
<dbReference type="CDD" id="cd14847">
    <property type="entry name" value="DD-carboxypeptidase_like"/>
    <property type="match status" value="1"/>
</dbReference>
<protein>
    <submittedName>
        <fullName evidence="2">Peptidase M15</fullName>
    </submittedName>
</protein>
<feature type="domain" description="D-alanyl-D-alanine carboxypeptidase-like core" evidence="1">
    <location>
        <begin position="25"/>
        <end position="180"/>
    </location>
</feature>